<dbReference type="RefSeq" id="WP_145611681.1">
    <property type="nucleotide sequence ID" value="NZ_JACIFX010000001.1"/>
</dbReference>
<accession>A0ABR6IG68</accession>
<protein>
    <recommendedName>
        <fullName evidence="3">Secreted protein</fullName>
    </recommendedName>
</protein>
<dbReference type="Proteomes" id="UP000551353">
    <property type="component" value="Unassembled WGS sequence"/>
</dbReference>
<proteinExistence type="predicted"/>
<evidence type="ECO:0000313" key="1">
    <source>
        <dbReference type="EMBL" id="MBB4226745.1"/>
    </source>
</evidence>
<name>A0ABR6IG68_9HYPH</name>
<dbReference type="EMBL" id="JACIFX010000001">
    <property type="protein sequence ID" value="MBB4226745.1"/>
    <property type="molecule type" value="Genomic_DNA"/>
</dbReference>
<evidence type="ECO:0008006" key="3">
    <source>
        <dbReference type="Google" id="ProtNLM"/>
    </source>
</evidence>
<evidence type="ECO:0000313" key="2">
    <source>
        <dbReference type="Proteomes" id="UP000551353"/>
    </source>
</evidence>
<organism evidence="1 2">
    <name type="scientific">Rhizobium mongolense</name>
    <dbReference type="NCBI Taxonomy" id="57676"/>
    <lineage>
        <taxon>Bacteria</taxon>
        <taxon>Pseudomonadati</taxon>
        <taxon>Pseudomonadota</taxon>
        <taxon>Alphaproteobacteria</taxon>
        <taxon>Hyphomicrobiales</taxon>
        <taxon>Rhizobiaceae</taxon>
        <taxon>Rhizobium/Agrobacterium group</taxon>
        <taxon>Rhizobium</taxon>
    </lineage>
</organism>
<comment type="caution">
    <text evidence="1">The sequence shown here is derived from an EMBL/GenBank/DDBJ whole genome shotgun (WGS) entry which is preliminary data.</text>
</comment>
<reference evidence="1 2" key="1">
    <citation type="submission" date="2020-08" db="EMBL/GenBank/DDBJ databases">
        <title>Genomic Encyclopedia of Type Strains, Phase IV (KMG-V): Genome sequencing to study the core and pangenomes of soil and plant-associated prokaryotes.</title>
        <authorList>
            <person name="Whitman W."/>
        </authorList>
    </citation>
    <scope>NUCLEOTIDE SEQUENCE [LARGE SCALE GENOMIC DNA]</scope>
    <source>
        <strain evidence="1 2">SEMIA 4087</strain>
    </source>
</reference>
<keyword evidence="2" id="KW-1185">Reference proteome</keyword>
<sequence>MTVPLDLALIIAVSAVNVTPQQRSFKWIAAGRWRPDAKLKCAAGQEKARHNTCLESALRITANTFGNRTHPPYETDFLIQNKILEIKNFRV</sequence>
<gene>
    <name evidence="1" type="ORF">GGD56_000565</name>
</gene>